<dbReference type="Proteomes" id="UP000305202">
    <property type="component" value="Unassembled WGS sequence"/>
</dbReference>
<feature type="domain" description="Peptidase S24/S26A/S26B/S26C" evidence="1">
    <location>
        <begin position="1"/>
        <end position="108"/>
    </location>
</feature>
<comment type="caution">
    <text evidence="2">The sequence shown here is derived from an EMBL/GenBank/DDBJ whole genome shotgun (WGS) entry which is preliminary data.</text>
</comment>
<organism evidence="2 3">
    <name type="scientific">Martelella alba</name>
    <dbReference type="NCBI Taxonomy" id="2590451"/>
    <lineage>
        <taxon>Bacteria</taxon>
        <taxon>Pseudomonadati</taxon>
        <taxon>Pseudomonadota</taxon>
        <taxon>Alphaproteobacteria</taxon>
        <taxon>Hyphomicrobiales</taxon>
        <taxon>Aurantimonadaceae</taxon>
        <taxon>Martelella</taxon>
    </lineage>
</organism>
<keyword evidence="3" id="KW-1185">Reference proteome</keyword>
<dbReference type="InterPro" id="IPR036286">
    <property type="entry name" value="LexA/Signal_pep-like_sf"/>
</dbReference>
<gene>
    <name evidence="2" type="ORF">FCN80_04070</name>
</gene>
<dbReference type="Gene3D" id="2.10.109.10">
    <property type="entry name" value="Umud Fragment, subunit A"/>
    <property type="match status" value="1"/>
</dbReference>
<dbReference type="Pfam" id="PF00717">
    <property type="entry name" value="Peptidase_S24"/>
    <property type="match status" value="1"/>
</dbReference>
<proteinExistence type="predicted"/>
<sequence length="126" mass="13268">MGFPSPAQSDIKNRVSLDKACIPHPASTSLVRMEEACLAAGIFPGAILVVDAALKPAHGSIVLAAVEGAYVIRRLRLYPVPALESLGTRGEKRLIDPEQEGVAVFGVVTYAVNSLQGRDGDDTPCL</sequence>
<reference evidence="2 3" key="1">
    <citation type="submission" date="2019-04" db="EMBL/GenBank/DDBJ databases">
        <authorList>
            <person name="Li M."/>
            <person name="Gao C."/>
        </authorList>
    </citation>
    <scope>NUCLEOTIDE SEQUENCE [LARGE SCALE GENOMIC DNA]</scope>
    <source>
        <strain evidence="2 3">BGMRC 2031</strain>
    </source>
</reference>
<protein>
    <submittedName>
        <fullName evidence="2">LexA family transcriptional regulator</fullName>
    </submittedName>
</protein>
<accession>A0ABY2SQI2</accession>
<evidence type="ECO:0000313" key="2">
    <source>
        <dbReference type="EMBL" id="TKI08328.1"/>
    </source>
</evidence>
<evidence type="ECO:0000259" key="1">
    <source>
        <dbReference type="Pfam" id="PF00717"/>
    </source>
</evidence>
<dbReference type="CDD" id="cd06529">
    <property type="entry name" value="S24_LexA-like"/>
    <property type="match status" value="1"/>
</dbReference>
<evidence type="ECO:0000313" key="3">
    <source>
        <dbReference type="Proteomes" id="UP000305202"/>
    </source>
</evidence>
<name>A0ABY2SQI2_9HYPH</name>
<dbReference type="SUPFAM" id="SSF51306">
    <property type="entry name" value="LexA/Signal peptidase"/>
    <property type="match status" value="1"/>
</dbReference>
<dbReference type="InterPro" id="IPR039418">
    <property type="entry name" value="LexA-like"/>
</dbReference>
<dbReference type="RefSeq" id="WP_136988602.1">
    <property type="nucleotide sequence ID" value="NZ_SZPQ01000002.1"/>
</dbReference>
<dbReference type="InterPro" id="IPR015927">
    <property type="entry name" value="Peptidase_S24_S26A/B/C"/>
</dbReference>
<dbReference type="EMBL" id="SZPQ01000002">
    <property type="protein sequence ID" value="TKI08328.1"/>
    <property type="molecule type" value="Genomic_DNA"/>
</dbReference>